<dbReference type="Proteomes" id="UP001162060">
    <property type="component" value="Unassembled WGS sequence"/>
</dbReference>
<sequence length="459" mass="51704">MNLLQGRSNQYLREAILEGNVEKTRRYLTIKIGKADVAALTDSGGFSMLHCACLVGNTQIAMMLLQYGADVLALTDDGYTALDLAIWRGHLQIIELLRSQGCVAPMKEPESLNGKVILHLGRKATVVYFEPSTSIHSRSLRGLYYEDKGEAKLVNLWAGSDYKIVGSNLYYEELRKLDYQYAEIPVTLSEDYDAMLQGALQGAAFFDNDSDSESDDETEEMVEVQVPPGLLGVLLDSKIPECAVVLGFKNLSNGEKGAIELSRNVRPGMCVVSINETDVSTMTLQRVTQLLGELACKEKLIRFADFRAGSPRNHSSADATSETSQPALVCHVHYFTSVSRAGQRQSVNTNLQPRELFRALCRPGRFRFGEEVTYSSYQHHLVCGCWHSKGRRAYTRMQCACHDTRPRRVPVKRAWTYISQSRSFMQEFLLWSLIDFTRCVLRFAWCRPVHAQTQVLSRR</sequence>
<dbReference type="AlphaFoldDB" id="A0AAV1V9U6"/>
<organism evidence="4 5">
    <name type="scientific">Peronospora matthiolae</name>
    <dbReference type="NCBI Taxonomy" id="2874970"/>
    <lineage>
        <taxon>Eukaryota</taxon>
        <taxon>Sar</taxon>
        <taxon>Stramenopiles</taxon>
        <taxon>Oomycota</taxon>
        <taxon>Peronosporomycetes</taxon>
        <taxon>Peronosporales</taxon>
        <taxon>Peronosporaceae</taxon>
        <taxon>Peronospora</taxon>
    </lineage>
</organism>
<dbReference type="PROSITE" id="PS50297">
    <property type="entry name" value="ANK_REP_REGION"/>
    <property type="match status" value="2"/>
</dbReference>
<evidence type="ECO:0000313" key="4">
    <source>
        <dbReference type="EMBL" id="CAK7942503.1"/>
    </source>
</evidence>
<evidence type="ECO:0000256" key="1">
    <source>
        <dbReference type="ARBA" id="ARBA00022737"/>
    </source>
</evidence>
<protein>
    <submittedName>
        <fullName evidence="4">Uncharacterized protein</fullName>
    </submittedName>
</protein>
<name>A0AAV1V9U6_9STRA</name>
<feature type="repeat" description="ANK" evidence="3">
    <location>
        <begin position="44"/>
        <end position="76"/>
    </location>
</feature>
<dbReference type="Gene3D" id="1.25.40.20">
    <property type="entry name" value="Ankyrin repeat-containing domain"/>
    <property type="match status" value="1"/>
</dbReference>
<dbReference type="EMBL" id="CAKLBY020000275">
    <property type="protein sequence ID" value="CAK7942503.1"/>
    <property type="molecule type" value="Genomic_DNA"/>
</dbReference>
<dbReference type="InterPro" id="IPR036770">
    <property type="entry name" value="Ankyrin_rpt-contain_sf"/>
</dbReference>
<dbReference type="InterPro" id="IPR002110">
    <property type="entry name" value="Ankyrin_rpt"/>
</dbReference>
<comment type="caution">
    <text evidence="4">The sequence shown here is derived from an EMBL/GenBank/DDBJ whole genome shotgun (WGS) entry which is preliminary data.</text>
</comment>
<dbReference type="PROSITE" id="PS50088">
    <property type="entry name" value="ANK_REPEAT"/>
    <property type="match status" value="2"/>
</dbReference>
<evidence type="ECO:0000313" key="5">
    <source>
        <dbReference type="Proteomes" id="UP001162060"/>
    </source>
</evidence>
<dbReference type="PANTHER" id="PTHR24198">
    <property type="entry name" value="ANKYRIN REPEAT AND PROTEIN KINASE DOMAIN-CONTAINING PROTEIN"/>
    <property type="match status" value="1"/>
</dbReference>
<accession>A0AAV1V9U6</accession>
<gene>
    <name evidence="4" type="ORF">PM001_LOCUS27653</name>
</gene>
<dbReference type="Pfam" id="PF12796">
    <property type="entry name" value="Ank_2"/>
    <property type="match status" value="1"/>
</dbReference>
<evidence type="ECO:0000256" key="2">
    <source>
        <dbReference type="ARBA" id="ARBA00023043"/>
    </source>
</evidence>
<dbReference type="SUPFAM" id="SSF48403">
    <property type="entry name" value="Ankyrin repeat"/>
    <property type="match status" value="1"/>
</dbReference>
<dbReference type="SMART" id="SM00248">
    <property type="entry name" value="ANK"/>
    <property type="match status" value="2"/>
</dbReference>
<dbReference type="PANTHER" id="PTHR24198:SF165">
    <property type="entry name" value="ANKYRIN REPEAT-CONTAINING PROTEIN-RELATED"/>
    <property type="match status" value="1"/>
</dbReference>
<proteinExistence type="predicted"/>
<keyword evidence="1" id="KW-0677">Repeat</keyword>
<feature type="repeat" description="ANK" evidence="3">
    <location>
        <begin position="77"/>
        <end position="101"/>
    </location>
</feature>
<evidence type="ECO:0000256" key="3">
    <source>
        <dbReference type="PROSITE-ProRule" id="PRU00023"/>
    </source>
</evidence>
<reference evidence="4" key="1">
    <citation type="submission" date="2024-01" db="EMBL/GenBank/DDBJ databases">
        <authorList>
            <person name="Webb A."/>
        </authorList>
    </citation>
    <scope>NUCLEOTIDE SEQUENCE</scope>
    <source>
        <strain evidence="4">Pm1</strain>
    </source>
</reference>
<keyword evidence="2 3" id="KW-0040">ANK repeat</keyword>